<gene>
    <name evidence="2" type="ORF">NPE20_19690</name>
</gene>
<dbReference type="Proteomes" id="UP001204376">
    <property type="component" value="Unassembled WGS sequence"/>
</dbReference>
<evidence type="ECO:0000313" key="3">
    <source>
        <dbReference type="Proteomes" id="UP001204376"/>
    </source>
</evidence>
<proteinExistence type="predicted"/>
<feature type="compositionally biased region" description="Low complexity" evidence="1">
    <location>
        <begin position="1"/>
        <end position="21"/>
    </location>
</feature>
<accession>A0ABT1T6F4</accession>
<evidence type="ECO:0000256" key="1">
    <source>
        <dbReference type="SAM" id="MobiDB-lite"/>
    </source>
</evidence>
<dbReference type="RefSeq" id="WP_256540399.1">
    <property type="nucleotide sequence ID" value="NZ_JANHOH010000006.1"/>
</dbReference>
<protein>
    <submittedName>
        <fullName evidence="2">Uncharacterized protein</fullName>
    </submittedName>
</protein>
<keyword evidence="3" id="KW-1185">Reference proteome</keyword>
<organism evidence="2 3">
    <name type="scientific">Mucilaginibacter aquariorum</name>
    <dbReference type="NCBI Taxonomy" id="2967225"/>
    <lineage>
        <taxon>Bacteria</taxon>
        <taxon>Pseudomonadati</taxon>
        <taxon>Bacteroidota</taxon>
        <taxon>Sphingobacteriia</taxon>
        <taxon>Sphingobacteriales</taxon>
        <taxon>Sphingobacteriaceae</taxon>
        <taxon>Mucilaginibacter</taxon>
    </lineage>
</organism>
<feature type="region of interest" description="Disordered" evidence="1">
    <location>
        <begin position="1"/>
        <end position="53"/>
    </location>
</feature>
<evidence type="ECO:0000313" key="2">
    <source>
        <dbReference type="EMBL" id="MCQ6960212.1"/>
    </source>
</evidence>
<comment type="caution">
    <text evidence="2">The sequence shown here is derived from an EMBL/GenBank/DDBJ whole genome shotgun (WGS) entry which is preliminary data.</text>
</comment>
<reference evidence="2 3" key="1">
    <citation type="submission" date="2022-07" db="EMBL/GenBank/DDBJ databases">
        <title>Mucilaginibacter sp. JC4.</title>
        <authorList>
            <person name="Le V."/>
            <person name="Ko S.-R."/>
            <person name="Ahn C.-Y."/>
            <person name="Oh H.-M."/>
        </authorList>
    </citation>
    <scope>NUCLEOTIDE SEQUENCE [LARGE SCALE GENOMIC DNA]</scope>
    <source>
        <strain evidence="2 3">JC4</strain>
    </source>
</reference>
<sequence>MTTSQKKPAASKKTAPKSLSSDNNDLETELPLSEKDEVKKAERRTNKAAKKST</sequence>
<feature type="compositionally biased region" description="Basic and acidic residues" evidence="1">
    <location>
        <begin position="32"/>
        <end position="45"/>
    </location>
</feature>
<dbReference type="EMBL" id="JANHOH010000006">
    <property type="protein sequence ID" value="MCQ6960212.1"/>
    <property type="molecule type" value="Genomic_DNA"/>
</dbReference>
<name>A0ABT1T6F4_9SPHI</name>